<organism evidence="5 6">
    <name type="scientific">Sciurus carolinensis</name>
    <name type="common">Eastern gray squirrel</name>
    <dbReference type="NCBI Taxonomy" id="30640"/>
    <lineage>
        <taxon>Eukaryota</taxon>
        <taxon>Metazoa</taxon>
        <taxon>Chordata</taxon>
        <taxon>Craniata</taxon>
        <taxon>Vertebrata</taxon>
        <taxon>Euteleostomi</taxon>
        <taxon>Mammalia</taxon>
        <taxon>Eutheria</taxon>
        <taxon>Euarchontoglires</taxon>
        <taxon>Glires</taxon>
        <taxon>Rodentia</taxon>
        <taxon>Sciuromorpha</taxon>
        <taxon>Sciuridae</taxon>
        <taxon>Sciurinae</taxon>
        <taxon>Sciurini</taxon>
        <taxon>Sciurus</taxon>
    </lineage>
</organism>
<dbReference type="GO" id="GO:0005737">
    <property type="term" value="C:cytoplasm"/>
    <property type="evidence" value="ECO:0007669"/>
    <property type="project" value="TreeGrafter"/>
</dbReference>
<dbReference type="InterPro" id="IPR014756">
    <property type="entry name" value="Ig_E-set"/>
</dbReference>
<comment type="function">
    <text evidence="3">Non-catalytic subunit of AMP-activated protein kinase (AMPK), an energy sensor protein kinase that plays a key role in regulating cellular energy metabolism. In response to reduction of intracellular ATP levels, AMPK activates energy-producing pathways and inhibits energy-consuming processes: inhibits protein, carbohydrate and lipid biosynthesis, as well as cell growth and proliferation. AMPK acts via direct phosphorylation of metabolic enzymes, and by longer-term effects via phosphorylation of transcription regulators. Also acts as a regulator of cellular polarity by remodeling the actin cytoskeleton; probably by indirectly activating myosin. Beta non-catalytic subunit acts as a scaffold on which the AMPK complex assembles, via its C-terminus that bridges alpha (PRKAA1 or PRKAA2) and gamma subunits (PRKAG1, PRKAG2 or PRKAG3).</text>
</comment>
<evidence type="ECO:0000256" key="3">
    <source>
        <dbReference type="ARBA" id="ARBA00025180"/>
    </source>
</evidence>
<dbReference type="Proteomes" id="UP001166674">
    <property type="component" value="Unassembled WGS sequence"/>
</dbReference>
<reference evidence="5" key="1">
    <citation type="submission" date="2020-03" db="EMBL/GenBank/DDBJ databases">
        <title>Studies in the Genomics of Life Span.</title>
        <authorList>
            <person name="Glass D."/>
        </authorList>
    </citation>
    <scope>NUCLEOTIDE SEQUENCE</scope>
    <source>
        <strain evidence="5">SUZIE</strain>
        <tissue evidence="5">Muscle</tissue>
    </source>
</reference>
<dbReference type="InterPro" id="IPR013783">
    <property type="entry name" value="Ig-like_fold"/>
</dbReference>
<accession>A0AA41T7B9</accession>
<dbReference type="AlphaFoldDB" id="A0AA41T7B9"/>
<evidence type="ECO:0000313" key="6">
    <source>
        <dbReference type="Proteomes" id="UP001166674"/>
    </source>
</evidence>
<comment type="caution">
    <text evidence="5">The sequence shown here is derived from an EMBL/GenBank/DDBJ whole genome shotgun (WGS) entry which is preliminary data.</text>
</comment>
<dbReference type="Gene3D" id="2.60.40.10">
    <property type="entry name" value="Immunoglobulins"/>
    <property type="match status" value="1"/>
</dbReference>
<feature type="domain" description="AMP-activated protein kinase glycogen-binding" evidence="4">
    <location>
        <begin position="178"/>
        <end position="222"/>
    </location>
</feature>
<protein>
    <submittedName>
        <fullName evidence="5">5'-AMP-activated protein kinase subunit beta-2</fullName>
    </submittedName>
</protein>
<dbReference type="GO" id="GO:0031588">
    <property type="term" value="C:nucleotide-activated protein kinase complex"/>
    <property type="evidence" value="ECO:0007669"/>
    <property type="project" value="TreeGrafter"/>
</dbReference>
<evidence type="ECO:0000259" key="4">
    <source>
        <dbReference type="Pfam" id="PF16561"/>
    </source>
</evidence>
<proteinExistence type="inferred from homology"/>
<dbReference type="GO" id="GO:0019901">
    <property type="term" value="F:protein kinase binding"/>
    <property type="evidence" value="ECO:0007669"/>
    <property type="project" value="TreeGrafter"/>
</dbReference>
<dbReference type="GO" id="GO:0006633">
    <property type="term" value="P:fatty acid biosynthetic process"/>
    <property type="evidence" value="ECO:0007669"/>
    <property type="project" value="UniProtKB-KW"/>
</dbReference>
<keyword evidence="2" id="KW-0444">Lipid biosynthesis</keyword>
<dbReference type="CDD" id="cd02859">
    <property type="entry name" value="E_set_AMPKbeta_like_N"/>
    <property type="match status" value="1"/>
</dbReference>
<dbReference type="InterPro" id="IPR050827">
    <property type="entry name" value="CRP1_MDG1_kinase"/>
</dbReference>
<dbReference type="PANTHER" id="PTHR10343">
    <property type="entry name" value="5'-AMP-ACTIVATED PROTEIN KINASE , BETA SUBUNIT"/>
    <property type="match status" value="1"/>
</dbReference>
<keyword evidence="5" id="KW-0808">Transferase</keyword>
<dbReference type="InterPro" id="IPR032640">
    <property type="entry name" value="AMPK1_CBM"/>
</dbReference>
<dbReference type="EMBL" id="JAATJV010410500">
    <property type="protein sequence ID" value="MBZ3886605.1"/>
    <property type="molecule type" value="Genomic_DNA"/>
</dbReference>
<keyword evidence="2" id="KW-0443">Lipid metabolism</keyword>
<keyword evidence="5" id="KW-0418">Kinase</keyword>
<keyword evidence="2" id="KW-0275">Fatty acid biosynthesis</keyword>
<dbReference type="GO" id="GO:0005634">
    <property type="term" value="C:nucleus"/>
    <property type="evidence" value="ECO:0007669"/>
    <property type="project" value="TreeGrafter"/>
</dbReference>
<comment type="similarity">
    <text evidence="1">Belongs to the 5'-AMP-activated protein kinase beta subunit family.</text>
</comment>
<name>A0AA41T7B9_SCICA</name>
<evidence type="ECO:0000256" key="1">
    <source>
        <dbReference type="ARBA" id="ARBA00010926"/>
    </source>
</evidence>
<sequence length="228" mass="24385">MVLGRGSASLEVVGCGSGRGTVEEYQERFPEWGPGDPGAVGVPVGREVGDNGARLPVAGIPFPGPQARRWGRCAPDAAAGVCVPHRCSSSHQVAPQSSCSHGKHHQRKGVWGASQHQGCTCGGRLGHARGKEHKTMVGSINYPGVFSLPDSKLAGVQEFVSWQQDLDDSIKPTQQTQPTVIHWSEGGMEVFISGSFTNWNTKILLIKSHNDFIAILDLPAGREPMQVF</sequence>
<dbReference type="GO" id="GO:0016301">
    <property type="term" value="F:kinase activity"/>
    <property type="evidence" value="ECO:0007669"/>
    <property type="project" value="UniProtKB-KW"/>
</dbReference>
<dbReference type="GO" id="GO:0007165">
    <property type="term" value="P:signal transduction"/>
    <property type="evidence" value="ECO:0007669"/>
    <property type="project" value="TreeGrafter"/>
</dbReference>
<dbReference type="PANTHER" id="PTHR10343:SF92">
    <property type="entry name" value="5'-AMP-ACTIVATED PROTEIN KINASE SUBUNIT BETA-2"/>
    <property type="match status" value="1"/>
</dbReference>
<evidence type="ECO:0000313" key="5">
    <source>
        <dbReference type="EMBL" id="MBZ3886605.1"/>
    </source>
</evidence>
<gene>
    <name evidence="5" type="ORF">SUZIE_188760</name>
</gene>
<keyword evidence="6" id="KW-1185">Reference proteome</keyword>
<keyword evidence="2" id="KW-0276">Fatty acid metabolism</keyword>
<evidence type="ECO:0000256" key="2">
    <source>
        <dbReference type="ARBA" id="ARBA00023160"/>
    </source>
</evidence>
<dbReference type="SUPFAM" id="SSF81296">
    <property type="entry name" value="E set domains"/>
    <property type="match status" value="1"/>
</dbReference>
<dbReference type="Pfam" id="PF16561">
    <property type="entry name" value="AMPK1_CBM"/>
    <property type="match status" value="1"/>
</dbReference>